<dbReference type="GO" id="GO:0008270">
    <property type="term" value="F:zinc ion binding"/>
    <property type="evidence" value="ECO:0007669"/>
    <property type="project" value="InterPro"/>
</dbReference>
<dbReference type="PANTHER" id="PTHR31001:SF57">
    <property type="entry name" value="ZN(II)2CYS6 TRANSCRIPTION FACTOR (EUROFUNG)"/>
    <property type="match status" value="1"/>
</dbReference>
<keyword evidence="3" id="KW-0539">Nucleus</keyword>
<evidence type="ECO:0000256" key="1">
    <source>
        <dbReference type="ARBA" id="ARBA00004123"/>
    </source>
</evidence>
<evidence type="ECO:0000256" key="2">
    <source>
        <dbReference type="ARBA" id="ARBA00022723"/>
    </source>
</evidence>
<gene>
    <name evidence="6" type="ORF">G7Z17_g10996</name>
</gene>
<dbReference type="PROSITE" id="PS00463">
    <property type="entry name" value="ZN2_CY6_FUNGAL_1"/>
    <property type="match status" value="1"/>
</dbReference>
<dbReference type="InterPro" id="IPR001138">
    <property type="entry name" value="Zn2Cys6_DnaBD"/>
</dbReference>
<comment type="caution">
    <text evidence="6">The sequence shown here is derived from an EMBL/GenBank/DDBJ whole genome shotgun (WGS) entry which is preliminary data.</text>
</comment>
<protein>
    <recommendedName>
        <fullName evidence="5">Zn(2)-C6 fungal-type domain-containing protein</fullName>
    </recommendedName>
</protein>
<dbReference type="OrthoDB" id="435881at2759"/>
<feature type="region of interest" description="Disordered" evidence="4">
    <location>
        <begin position="1"/>
        <end position="27"/>
    </location>
</feature>
<dbReference type="Pfam" id="PF00172">
    <property type="entry name" value="Zn_clus"/>
    <property type="match status" value="1"/>
</dbReference>
<dbReference type="CDD" id="cd00067">
    <property type="entry name" value="GAL4"/>
    <property type="match status" value="1"/>
</dbReference>
<dbReference type="Gene3D" id="4.10.240.10">
    <property type="entry name" value="Zn(2)-C6 fungal-type DNA-binding domain"/>
    <property type="match status" value="1"/>
</dbReference>
<dbReference type="InterPro" id="IPR050613">
    <property type="entry name" value="Sec_Metabolite_Reg"/>
</dbReference>
<dbReference type="InterPro" id="IPR007219">
    <property type="entry name" value="XnlR_reg_dom"/>
</dbReference>
<dbReference type="Pfam" id="PF04082">
    <property type="entry name" value="Fungal_trans"/>
    <property type="match status" value="1"/>
</dbReference>
<dbReference type="PANTHER" id="PTHR31001">
    <property type="entry name" value="UNCHARACTERIZED TRANSCRIPTIONAL REGULATORY PROTEIN"/>
    <property type="match status" value="1"/>
</dbReference>
<dbReference type="Proteomes" id="UP000722485">
    <property type="component" value="Unassembled WGS sequence"/>
</dbReference>
<name>A0A9P5GYE5_9HYPO</name>
<dbReference type="GO" id="GO:0000981">
    <property type="term" value="F:DNA-binding transcription factor activity, RNA polymerase II-specific"/>
    <property type="evidence" value="ECO:0007669"/>
    <property type="project" value="InterPro"/>
</dbReference>
<evidence type="ECO:0000256" key="3">
    <source>
        <dbReference type="ARBA" id="ARBA00023242"/>
    </source>
</evidence>
<dbReference type="SMART" id="SM00906">
    <property type="entry name" value="Fungal_trans"/>
    <property type="match status" value="1"/>
</dbReference>
<feature type="compositionally biased region" description="Low complexity" evidence="4">
    <location>
        <begin position="126"/>
        <end position="143"/>
    </location>
</feature>
<dbReference type="AlphaFoldDB" id="A0A9P5GYE5"/>
<evidence type="ECO:0000313" key="6">
    <source>
        <dbReference type="EMBL" id="KAF7543123.1"/>
    </source>
</evidence>
<keyword evidence="2" id="KW-0479">Metal-binding</keyword>
<dbReference type="GO" id="GO:0003677">
    <property type="term" value="F:DNA binding"/>
    <property type="evidence" value="ECO:0007669"/>
    <property type="project" value="InterPro"/>
</dbReference>
<evidence type="ECO:0000256" key="4">
    <source>
        <dbReference type="SAM" id="MobiDB-lite"/>
    </source>
</evidence>
<feature type="compositionally biased region" description="Polar residues" evidence="4">
    <location>
        <begin position="149"/>
        <end position="161"/>
    </location>
</feature>
<feature type="region of interest" description="Disordered" evidence="4">
    <location>
        <begin position="106"/>
        <end position="161"/>
    </location>
</feature>
<dbReference type="CDD" id="cd12148">
    <property type="entry name" value="fungal_TF_MHR"/>
    <property type="match status" value="1"/>
</dbReference>
<dbReference type="InterPro" id="IPR036864">
    <property type="entry name" value="Zn2-C6_fun-type_DNA-bd_sf"/>
</dbReference>
<dbReference type="SMART" id="SM00066">
    <property type="entry name" value="GAL4"/>
    <property type="match status" value="1"/>
</dbReference>
<dbReference type="EMBL" id="JAANBB010000389">
    <property type="protein sequence ID" value="KAF7543123.1"/>
    <property type="molecule type" value="Genomic_DNA"/>
</dbReference>
<reference evidence="6" key="1">
    <citation type="submission" date="2020-03" db="EMBL/GenBank/DDBJ databases">
        <title>Draft Genome Sequence of Cylindrodendrum hubeiense.</title>
        <authorList>
            <person name="Buettner E."/>
            <person name="Kellner H."/>
        </authorList>
    </citation>
    <scope>NUCLEOTIDE SEQUENCE</scope>
    <source>
        <strain evidence="6">IHI 201604</strain>
    </source>
</reference>
<evidence type="ECO:0000259" key="5">
    <source>
        <dbReference type="PROSITE" id="PS50048"/>
    </source>
</evidence>
<organism evidence="6 7">
    <name type="scientific">Cylindrodendrum hubeiense</name>
    <dbReference type="NCBI Taxonomy" id="595255"/>
    <lineage>
        <taxon>Eukaryota</taxon>
        <taxon>Fungi</taxon>
        <taxon>Dikarya</taxon>
        <taxon>Ascomycota</taxon>
        <taxon>Pezizomycotina</taxon>
        <taxon>Sordariomycetes</taxon>
        <taxon>Hypocreomycetidae</taxon>
        <taxon>Hypocreales</taxon>
        <taxon>Nectriaceae</taxon>
        <taxon>Cylindrodendrum</taxon>
    </lineage>
</organism>
<accession>A0A9P5GYE5</accession>
<dbReference type="GO" id="GO:0006351">
    <property type="term" value="P:DNA-templated transcription"/>
    <property type="evidence" value="ECO:0007669"/>
    <property type="project" value="InterPro"/>
</dbReference>
<dbReference type="PROSITE" id="PS50048">
    <property type="entry name" value="ZN2_CY6_FUNGAL_2"/>
    <property type="match status" value="1"/>
</dbReference>
<dbReference type="SUPFAM" id="SSF57701">
    <property type="entry name" value="Zn2/Cys6 DNA-binding domain"/>
    <property type="match status" value="1"/>
</dbReference>
<sequence length="674" mass="74140">MVSSPPSSGLHAPSASTVGPEPTAGDTVAAPLRPHHLRSCIHCRQRKVKCDREHPCSNCVRAKQPCSYPAGRGRAAKRPRKTLEGPLLDRLHRLESIIGTLATQGGARLASGDASPGTDTDTDMLPGSAAAGQPSSSTQAGASHDVLQTPPSASGTASPDASIDQTLGRLMIDDHRSYYVSNIMWANLGNEIEELRDMLQESVSDDERHLPAEFSMPDMASPSGTSSAILGFRAVSHSLLDYHPSLPHAIAILNIFTQNVLPLVHIFHMPTTTRMYWDAIVSLDSLNRNTEALLFAIYYSAVISMDSDQCMSILGTTRKSALDKYRLAIEQALTRANFLNTQSIILLQAAVVFLSALRNEDDSRTTWSLTCLVFHIAQAMGLHRDGTAFGLKPLVIELRRRLWFHICLLDMRSSEFHGYQPIVNEAIFDTKVPLNINDADLTPQMTEPPPEREGATEMTFCLIRCEAMRAGLKVGYTPPSVGVSGPARDGASLINHETVVEELKQRLEERYLRHLDTSVPFMLLSSTVALVFVLSEICSRPPSPECNQAWECVNAVHERWNMKESGKRGNLWRPIKRLMAKARYIREMQNIDPAFYGQQGTAEALSSEDSAPGGGTAFSSLYTPITSTGTYTPLDNIYDAHEMESAEALLDLDLERLEANMFGTMADETSWCWD</sequence>
<evidence type="ECO:0000313" key="7">
    <source>
        <dbReference type="Proteomes" id="UP000722485"/>
    </source>
</evidence>
<proteinExistence type="predicted"/>
<keyword evidence="7" id="KW-1185">Reference proteome</keyword>
<comment type="subcellular location">
    <subcellularLocation>
        <location evidence="1">Nucleus</location>
    </subcellularLocation>
</comment>
<dbReference type="GO" id="GO:0005634">
    <property type="term" value="C:nucleus"/>
    <property type="evidence" value="ECO:0007669"/>
    <property type="project" value="UniProtKB-SubCell"/>
</dbReference>
<feature type="domain" description="Zn(2)-C6 fungal-type" evidence="5">
    <location>
        <begin position="39"/>
        <end position="68"/>
    </location>
</feature>